<protein>
    <recommendedName>
        <fullName evidence="6">Bacterial surface antigen (D15) domain-containing protein</fullName>
    </recommendedName>
</protein>
<evidence type="ECO:0000256" key="3">
    <source>
        <dbReference type="ARBA" id="ARBA00022729"/>
    </source>
</evidence>
<evidence type="ECO:0000256" key="5">
    <source>
        <dbReference type="ARBA" id="ARBA00023237"/>
    </source>
</evidence>
<evidence type="ECO:0000313" key="7">
    <source>
        <dbReference type="EMBL" id="CCH00512.1"/>
    </source>
</evidence>
<dbReference type="EMBL" id="HE796683">
    <property type="protein sequence ID" value="CCH00512.1"/>
    <property type="molecule type" value="Genomic_DNA"/>
</dbReference>
<dbReference type="GO" id="GO:0019867">
    <property type="term" value="C:outer membrane"/>
    <property type="evidence" value="ECO:0007669"/>
    <property type="project" value="InterPro"/>
</dbReference>
<dbReference type="OrthoDB" id="9814535at2"/>
<keyword evidence="2" id="KW-0812">Transmembrane</keyword>
<evidence type="ECO:0000313" key="8">
    <source>
        <dbReference type="Proteomes" id="UP000011058"/>
    </source>
</evidence>
<dbReference type="HOGENOM" id="CLU_010929_0_0_10"/>
<evidence type="ECO:0000259" key="6">
    <source>
        <dbReference type="Pfam" id="PF01103"/>
    </source>
</evidence>
<gene>
    <name evidence="7" type="ORF">FAES_2503</name>
</gene>
<evidence type="ECO:0000256" key="4">
    <source>
        <dbReference type="ARBA" id="ARBA00023136"/>
    </source>
</evidence>
<dbReference type="KEGG" id="fae:FAES_2503"/>
<evidence type="ECO:0000256" key="1">
    <source>
        <dbReference type="ARBA" id="ARBA00004370"/>
    </source>
</evidence>
<dbReference type="STRING" id="1166018.FAES_2503"/>
<reference evidence="7 8" key="1">
    <citation type="journal article" date="2012" name="J. Bacteriol.">
        <title>Genome Sequence of Fibrella aestuarina BUZ 2T, a Filamentous Marine Bacterium.</title>
        <authorList>
            <person name="Filippini M."/>
            <person name="Qi W."/>
            <person name="Blom J."/>
            <person name="Goesmann A."/>
            <person name="Smits T.H."/>
            <person name="Bagheri H.C."/>
        </authorList>
    </citation>
    <scope>NUCLEOTIDE SEQUENCE [LARGE SCALE GENOMIC DNA]</scope>
    <source>
        <strain evidence="8">BUZ 2T</strain>
    </source>
</reference>
<sequence length="869" mass="99496">MYDVRCTTDPWVQRVTRRWGKVHHLRRRFIHWACFIVHCTLLTSCLSSRRLPDNQYLLYTQTVKGNELIEDDELLELIPQRPNKRFLQSPFTISLWIYQAFSGNYRPDSARRELEVRTARFEQESQNLINNPKALRKLNRRFSRQARHLQRYIEGGNWVMRNFGEPPVYYAAADAQSNTLKMQRYLQSKGFFRAKTGFSVDTLLDRRVRVNYLITEDLPYTYATVRYQIPDRRIDSLVGYSLANSLLKVGARYDADNLENERIRIEELLRNNGYYGFSRQYIRYEVARDSAFIDSAFVGSQPVDLTVQLANPPGQTAHPIYRIGDVQMTVARDTKQPLDTIAYNRITYLLERGLYRPRLLDTKISLRPGDLYRQNAYNATQRQLFLLNQFRFSNVNFTDTTNRRLRTVITATPLDKYDATVEGGATGLYQTQSLYPGGFGNLSLRVRNLFGGLETFETSVRFGIEAQTGFIQIDSVYSSREFGLTNSLTFPQILFPGRLRFRFNELNPRTQVSLGYTSISRPEYSRQNLRLAMTYLWQKNQAQQFTLSPADINYLRASRIASTFEEFLKQQDAQGNPIRTSFQSAFFSSINAGYTYNTNVVGQNRRANFLRVTGESGGTTLNLISNRAIERLADQTGLRYFKYLRTNIDYRHYLPVGVNSVLAFRANGGLVVGYGPDRTAPYEKRFFAGGANSVRAWLPRRLGWGAAYPQSGTQDTPLFREEEGGAFDYRFERPGDVLLEGSAELRGRLIKFGSALNLDGAAFVDVGNVWLLRRQSSSTASTNLDRGVFQPGTFLEQLAVGTGVGIRFDFSFVILRLDAAVKVYDPARRYVASDGRLVDERFILPKFSFGNLASGPNPVVLNFGIGYPF</sequence>
<dbReference type="PANTHER" id="PTHR12815">
    <property type="entry name" value="SORTING AND ASSEMBLY MACHINERY SAMM50 PROTEIN FAMILY MEMBER"/>
    <property type="match status" value="1"/>
</dbReference>
<accession>I0K8Q9</accession>
<dbReference type="Gene3D" id="2.40.160.50">
    <property type="entry name" value="membrane protein fhac: a member of the omp85/tpsb transporter family"/>
    <property type="match status" value="1"/>
</dbReference>
<dbReference type="InterPro" id="IPR000184">
    <property type="entry name" value="Bac_surfAg_D15"/>
</dbReference>
<keyword evidence="4" id="KW-0472">Membrane</keyword>
<dbReference type="InterPro" id="IPR039910">
    <property type="entry name" value="D15-like"/>
</dbReference>
<dbReference type="eggNOG" id="COG4775">
    <property type="taxonomic scope" value="Bacteria"/>
</dbReference>
<keyword evidence="3" id="KW-0732">Signal</keyword>
<feature type="domain" description="Bacterial surface antigen (D15)" evidence="6">
    <location>
        <begin position="512"/>
        <end position="826"/>
    </location>
</feature>
<evidence type="ECO:0000256" key="2">
    <source>
        <dbReference type="ARBA" id="ARBA00022692"/>
    </source>
</evidence>
<organism evidence="7 8">
    <name type="scientific">Fibrella aestuarina BUZ 2</name>
    <dbReference type="NCBI Taxonomy" id="1166018"/>
    <lineage>
        <taxon>Bacteria</taxon>
        <taxon>Pseudomonadati</taxon>
        <taxon>Bacteroidota</taxon>
        <taxon>Cytophagia</taxon>
        <taxon>Cytophagales</taxon>
        <taxon>Spirosomataceae</taxon>
        <taxon>Fibrella</taxon>
    </lineage>
</organism>
<keyword evidence="5" id="KW-0998">Cell outer membrane</keyword>
<dbReference type="Proteomes" id="UP000011058">
    <property type="component" value="Chromosome"/>
</dbReference>
<proteinExistence type="predicted"/>
<name>I0K8Q9_9BACT</name>
<dbReference type="AlphaFoldDB" id="I0K8Q9"/>
<dbReference type="RefSeq" id="WP_015331611.1">
    <property type="nucleotide sequence ID" value="NC_020054.1"/>
</dbReference>
<dbReference type="Pfam" id="PF01103">
    <property type="entry name" value="Omp85"/>
    <property type="match status" value="1"/>
</dbReference>
<dbReference type="PANTHER" id="PTHR12815:SF47">
    <property type="entry name" value="TRANSLOCATION AND ASSEMBLY MODULE SUBUNIT TAMA"/>
    <property type="match status" value="1"/>
</dbReference>
<dbReference type="PATRIC" id="fig|1166018.3.peg.4266"/>
<comment type="subcellular location">
    <subcellularLocation>
        <location evidence="1">Membrane</location>
    </subcellularLocation>
</comment>
<keyword evidence="8" id="KW-1185">Reference proteome</keyword>